<dbReference type="AlphaFoldDB" id="A0A2N9EXD6"/>
<evidence type="ECO:0000256" key="1">
    <source>
        <dbReference type="SAM" id="SignalP"/>
    </source>
</evidence>
<dbReference type="EMBL" id="OIVN01000380">
    <property type="protein sequence ID" value="SPC79301.1"/>
    <property type="molecule type" value="Genomic_DNA"/>
</dbReference>
<proteinExistence type="predicted"/>
<accession>A0A2N9EXD6</accession>
<protein>
    <recommendedName>
        <fullName evidence="3">Secreted protein</fullName>
    </recommendedName>
</protein>
<name>A0A2N9EXD6_FAGSY</name>
<evidence type="ECO:0008006" key="3">
    <source>
        <dbReference type="Google" id="ProtNLM"/>
    </source>
</evidence>
<evidence type="ECO:0000313" key="2">
    <source>
        <dbReference type="EMBL" id="SPC79301.1"/>
    </source>
</evidence>
<feature type="chain" id="PRO_5014744281" description="Secreted protein" evidence="1">
    <location>
        <begin position="21"/>
        <end position="73"/>
    </location>
</feature>
<sequence>MGVIGALVSWLWMGFHLVLGSGFGVGVIEEGGRALEGESGPWRLLLVRPCVMAMMDRACVIPRSFVGIRRLAD</sequence>
<gene>
    <name evidence="2" type="ORF">FSB_LOCUS7183</name>
</gene>
<feature type="signal peptide" evidence="1">
    <location>
        <begin position="1"/>
        <end position="20"/>
    </location>
</feature>
<organism evidence="2">
    <name type="scientific">Fagus sylvatica</name>
    <name type="common">Beechnut</name>
    <dbReference type="NCBI Taxonomy" id="28930"/>
    <lineage>
        <taxon>Eukaryota</taxon>
        <taxon>Viridiplantae</taxon>
        <taxon>Streptophyta</taxon>
        <taxon>Embryophyta</taxon>
        <taxon>Tracheophyta</taxon>
        <taxon>Spermatophyta</taxon>
        <taxon>Magnoliopsida</taxon>
        <taxon>eudicotyledons</taxon>
        <taxon>Gunneridae</taxon>
        <taxon>Pentapetalae</taxon>
        <taxon>rosids</taxon>
        <taxon>fabids</taxon>
        <taxon>Fagales</taxon>
        <taxon>Fagaceae</taxon>
        <taxon>Fagus</taxon>
    </lineage>
</organism>
<keyword evidence="1" id="KW-0732">Signal</keyword>
<reference evidence="2" key="1">
    <citation type="submission" date="2018-02" db="EMBL/GenBank/DDBJ databases">
        <authorList>
            <person name="Cohen D.B."/>
            <person name="Kent A.D."/>
        </authorList>
    </citation>
    <scope>NUCLEOTIDE SEQUENCE</scope>
</reference>